<keyword evidence="5 8" id="KW-0378">Hydrolase</keyword>
<dbReference type="Proteomes" id="UP000298805">
    <property type="component" value="Chromosome"/>
</dbReference>
<keyword evidence="2" id="KW-0819">tRNA processing</keyword>
<dbReference type="EMBL" id="CP027432">
    <property type="protein sequence ID" value="QCI28495.1"/>
    <property type="molecule type" value="Genomic_DNA"/>
</dbReference>
<evidence type="ECO:0000313" key="8">
    <source>
        <dbReference type="EMBL" id="QCI28495.1"/>
    </source>
</evidence>
<reference evidence="8" key="1">
    <citation type="submission" date="2019-06" db="EMBL/GenBank/DDBJ databases">
        <title>A comparative analysis of the Nautiliaceae.</title>
        <authorList>
            <person name="Grosche A."/>
            <person name="Smedile F."/>
            <person name="Vetriani C."/>
        </authorList>
    </citation>
    <scope>NUCLEOTIDE SEQUENCE</scope>
    <source>
        <strain evidence="8">TB6</strain>
    </source>
</reference>
<comment type="function">
    <text evidence="1">RNaseP catalyzes the removal of the 5'-leader sequence from pre-tRNA to produce the mature 5'-terminus. It can also cleave other RNA substrates such as 4.5S RNA. The protein component plays an auxiliary but essential role in vivo by binding to the 5'-leader sequence and broadening the substrate specificity of the ribozyme.</text>
</comment>
<keyword evidence="9" id="KW-1185">Reference proteome</keyword>
<evidence type="ECO:0000256" key="5">
    <source>
        <dbReference type="ARBA" id="ARBA00022801"/>
    </source>
</evidence>
<evidence type="ECO:0000256" key="6">
    <source>
        <dbReference type="ARBA" id="ARBA00022884"/>
    </source>
</evidence>
<dbReference type="NCBIfam" id="TIGR00188">
    <property type="entry name" value="rnpA"/>
    <property type="match status" value="1"/>
</dbReference>
<evidence type="ECO:0000256" key="1">
    <source>
        <dbReference type="ARBA" id="ARBA00002663"/>
    </source>
</evidence>
<dbReference type="InterPro" id="IPR020568">
    <property type="entry name" value="Ribosomal_Su5_D2-typ_SF"/>
</dbReference>
<dbReference type="SUPFAM" id="SSF54211">
    <property type="entry name" value="Ribosomal protein S5 domain 2-like"/>
    <property type="match status" value="1"/>
</dbReference>
<name>A0ABX5TM28_9BACT</name>
<evidence type="ECO:0000313" key="9">
    <source>
        <dbReference type="Proteomes" id="UP000298805"/>
    </source>
</evidence>
<dbReference type="InterPro" id="IPR014721">
    <property type="entry name" value="Ribsml_uS5_D2-typ_fold_subgr"/>
</dbReference>
<dbReference type="GO" id="GO:0004526">
    <property type="term" value="F:ribonuclease P activity"/>
    <property type="evidence" value="ECO:0007669"/>
    <property type="project" value="UniProtKB-EC"/>
</dbReference>
<evidence type="ECO:0000256" key="4">
    <source>
        <dbReference type="ARBA" id="ARBA00022759"/>
    </source>
</evidence>
<keyword evidence="4" id="KW-0255">Endonuclease</keyword>
<dbReference type="InterPro" id="IPR020539">
    <property type="entry name" value="RNase_P_CS"/>
</dbReference>
<evidence type="ECO:0000256" key="2">
    <source>
        <dbReference type="ARBA" id="ARBA00022694"/>
    </source>
</evidence>
<dbReference type="InterPro" id="IPR000100">
    <property type="entry name" value="RNase_P"/>
</dbReference>
<evidence type="ECO:0000256" key="3">
    <source>
        <dbReference type="ARBA" id="ARBA00022722"/>
    </source>
</evidence>
<protein>
    <recommendedName>
        <fullName evidence="7">Ribonuclease P protein component</fullName>
        <ecNumber evidence="7">3.1.26.5</ecNumber>
    </recommendedName>
</protein>
<sequence>MSGLSGEEIKIVYKRGKRLNGKFFTILYLSSDSLKVSAIVSKKISKKAVIRNKIKRRIRHLASIYLKTGFFIVLPKFDISEIEFKRLENDFKKIVDKIG</sequence>
<dbReference type="Pfam" id="PF00825">
    <property type="entry name" value="Ribonuclease_P"/>
    <property type="match status" value="1"/>
</dbReference>
<proteinExistence type="predicted"/>
<organism evidence="8 9">
    <name type="scientific">Caminibacter pacificus</name>
    <dbReference type="NCBI Taxonomy" id="1424653"/>
    <lineage>
        <taxon>Bacteria</taxon>
        <taxon>Pseudomonadati</taxon>
        <taxon>Campylobacterota</taxon>
        <taxon>Epsilonproteobacteria</taxon>
        <taxon>Nautiliales</taxon>
        <taxon>Nautiliaceae</taxon>
        <taxon>Caminibacter</taxon>
    </lineage>
</organism>
<dbReference type="PANTHER" id="PTHR33992">
    <property type="entry name" value="RIBONUCLEASE P PROTEIN COMPONENT"/>
    <property type="match status" value="1"/>
</dbReference>
<dbReference type="PROSITE" id="PS00648">
    <property type="entry name" value="RIBONUCLEASE_P"/>
    <property type="match status" value="1"/>
</dbReference>
<keyword evidence="3" id="KW-0540">Nuclease</keyword>
<accession>A0ABX5TM28</accession>
<dbReference type="PANTHER" id="PTHR33992:SF1">
    <property type="entry name" value="RIBONUCLEASE P PROTEIN COMPONENT"/>
    <property type="match status" value="1"/>
</dbReference>
<dbReference type="Gene3D" id="3.30.230.10">
    <property type="match status" value="1"/>
</dbReference>
<evidence type="ECO:0000256" key="7">
    <source>
        <dbReference type="NCBIfam" id="TIGR00188"/>
    </source>
</evidence>
<dbReference type="EC" id="3.1.26.5" evidence="7"/>
<gene>
    <name evidence="8" type="primary">rnpA</name>
    <name evidence="8" type="ORF">C6V80_05835</name>
</gene>
<keyword evidence="6" id="KW-0694">RNA-binding</keyword>